<evidence type="ECO:0000313" key="3">
    <source>
        <dbReference type="EMBL" id="KFE69138.1"/>
    </source>
</evidence>
<feature type="transmembrane region" description="Helical" evidence="2">
    <location>
        <begin position="638"/>
        <end position="657"/>
    </location>
</feature>
<dbReference type="STRING" id="394096.DB31_7040"/>
<sequence>MYCPQCQQERLGGRRCILCGGAMTLRPRDALEKELDHIHFLLSELKRWDPIEVPNGARGYISQRYERQTRVLLSVLAETFKGASAVEAPVVPSEPVAVVQPEPVMTAAAVETAPVIVPPELVTVEAPVVPVREAPRSRRPQPQHPAPAPKAEELLPPVTTEPLFEAPPVRTIAARVVEETSTWDRLWRPFLYESIAWFLGAFLILAGTLYFVFESWAGMGSLSRSLVVFGMTAFYSVGFSAWGAFLTRRAELRNAGRILGIIGSAVAPLAGLALGPLGGMALGAGLQLEGVQPALLVPLLLGWSVCAAVMVRRPAEALDASSRPLIQWAMVGTTLMMGLAPLAAQLGAPALWLNALPCALFFVLSRQTPAVPRRGSAFVFVLGAPLYLLALYAIRLHLALVVAGTPPSLGTYAPFIAFLLATCLAFREVREEQAADSLSVGVAALQVGCLVLAGTGAAPAFFVTSAVFTWTVYRLSLGSLARLRWLYPAYFGAYLAYGSSSQLIPGFVETLIQAIKTRLGYPSAESLPFQFGALTALPFILVGVGLAHWLMARAERSGGAREAGIAEVLLRSTAVASVVFLLLAHLGPDQRPAFWSALALASICVASGLWFERVYLSAVGACVTVVLPFAAHGLYGPALASVVCGVPALVFAVLVSLHARPTRLIFSSAVGLLSLAGFILGLSAGHGTTAAFGIGLSGAAALLATWFLADPRLIAVAGTVLAAAAPKLAATYAPHAHGTLEAVSPALVLMALALAGLGELKGRLRLLGVPGILYAFLAVAVAIEQQTPVLGVILLASAAAVLIASRTFPAVRPVAVLAAGMALLPAFPGSFVPWSWMTPELSVGLIILWALGASVVTARWGRSPSTVVAGVVALLMAAAPALAVGSLQASSGLLLGAGMAALLTARALHPSVSILVAAGYAGLGFESSPYGLLGLAALLSVMALLEQWRAVSSVLAGERRFALVATLCSAFLLGSAMVIWGIRPTGFLMAAVLVLPLLWTRATRQPVFMALGALVTAGALRVASPDPGFAPALPLLALLIVRAVAHLPAARSLLFGSEADDKPVLALSRWMQRTLPLLGVAMWMADWGALSLSVLVAALVLMPGPRASIRLTVGTVMLAFVLPACPTATVLLLALAVLEHHRPAWVAAFFRAAPDPALRSRATLGAIFLITVATLFVKAPGGFAAVAGVLFLAAFLLSTGWLLTAAVAVLGISAFGDMSYGFPHRTPMTALILVAVALGAAVLSALCQSGRVQRALSAAAAKVLPRLEETWSEPLWAGGALTLAGLLAFSLFEGGPGALPMPVAVLAGLTALVLMITREEWMAFAATALLGGVLVASVPPLWIPVVVGGTGLALCLAGTELESREFHMGRALHHGGWILSLLALCGLGSLRHISAPLSFALATGAAWAVVHRRREREVVGWLATFVFGHVLVAFLGAVFSSGHGQEFILPHLGAATAVLATLALSLAGQNVRRSVGHLFTAVALLEVLLGLLLVDGTTGALREALVVGAGVIVLLGALVRRAVEEEDELSAYFAQGAVALGYLGARLLGMGVGGLSGTDSLVGLVGGAIFSGLYVFTQREGSGLPAFRRPALFGAFLFPLAGLLTAPWDQPMYAAALLVGHAAHFAALAAHPSRRTLASLASAVAFNAALLVVWAGTGRGEPQFYVIPAGLSLLVLLRVFRDSLEADTAAKLRAVAVTIIYVAGAWKPLMFSDAPSMMLCVLICLLGVAAGIALRIRSYVYLGSAFLVTCIAANLARFGMRDHRIGAAFLTLMGLMVVGFMVVLSAHRERLLLRYARVRSLLATWEG</sequence>
<feature type="transmembrane region" description="Helical" evidence="2">
    <location>
        <begin position="225"/>
        <end position="246"/>
    </location>
</feature>
<feature type="transmembrane region" description="Helical" evidence="2">
    <location>
        <begin position="409"/>
        <end position="426"/>
    </location>
</feature>
<feature type="transmembrane region" description="Helical" evidence="2">
    <location>
        <begin position="985"/>
        <end position="1001"/>
    </location>
</feature>
<dbReference type="OrthoDB" id="5477512at2"/>
<feature type="transmembrane region" description="Helical" evidence="2">
    <location>
        <begin position="1500"/>
        <end position="1519"/>
    </location>
</feature>
<proteinExistence type="predicted"/>
<feature type="transmembrane region" description="Helical" evidence="2">
    <location>
        <begin position="1418"/>
        <end position="1441"/>
    </location>
</feature>
<feature type="region of interest" description="Disordered" evidence="1">
    <location>
        <begin position="133"/>
        <end position="152"/>
    </location>
</feature>
<feature type="transmembrane region" description="Helical" evidence="2">
    <location>
        <begin position="1158"/>
        <end position="1177"/>
    </location>
</feature>
<reference evidence="3 4" key="1">
    <citation type="submission" date="2014-04" db="EMBL/GenBank/DDBJ databases">
        <title>Genome assembly of Hyalangium minutum DSM 14724.</title>
        <authorList>
            <person name="Sharma G."/>
            <person name="Subramanian S."/>
        </authorList>
    </citation>
    <scope>NUCLEOTIDE SEQUENCE [LARGE SCALE GENOMIC DNA]</scope>
    <source>
        <strain evidence="3 4">DSM 14724</strain>
    </source>
</reference>
<feature type="transmembrane region" description="Helical" evidence="2">
    <location>
        <begin position="815"/>
        <end position="836"/>
    </location>
</feature>
<feature type="transmembrane region" description="Helical" evidence="2">
    <location>
        <begin position="1075"/>
        <end position="1101"/>
    </location>
</feature>
<gene>
    <name evidence="3" type="ORF">DB31_7040</name>
</gene>
<feature type="transmembrane region" description="Helical" evidence="2">
    <location>
        <begin position="294"/>
        <end position="313"/>
    </location>
</feature>
<feature type="transmembrane region" description="Helical" evidence="2">
    <location>
        <begin position="930"/>
        <end position="948"/>
    </location>
</feature>
<feature type="transmembrane region" description="Helical" evidence="2">
    <location>
        <begin position="568"/>
        <end position="587"/>
    </location>
</feature>
<evidence type="ECO:0000256" key="1">
    <source>
        <dbReference type="SAM" id="MobiDB-lite"/>
    </source>
</evidence>
<feature type="transmembrane region" description="Helical" evidence="2">
    <location>
        <begin position="713"/>
        <end position="733"/>
    </location>
</feature>
<feature type="transmembrane region" description="Helical" evidence="2">
    <location>
        <begin position="325"/>
        <end position="343"/>
    </location>
</feature>
<feature type="transmembrane region" description="Helical" evidence="2">
    <location>
        <begin position="1612"/>
        <end position="1630"/>
    </location>
</feature>
<feature type="transmembrane region" description="Helical" evidence="2">
    <location>
        <begin position="1692"/>
        <end position="1710"/>
    </location>
</feature>
<feature type="transmembrane region" description="Helical" evidence="2">
    <location>
        <begin position="349"/>
        <end position="365"/>
    </location>
</feature>
<keyword evidence="2" id="KW-1133">Transmembrane helix</keyword>
<feature type="transmembrane region" description="Helical" evidence="2">
    <location>
        <begin position="1321"/>
        <end position="1336"/>
    </location>
</feature>
<feature type="transmembrane region" description="Helical" evidence="2">
    <location>
        <begin position="739"/>
        <end position="757"/>
    </location>
</feature>
<feature type="transmembrane region" description="Helical" evidence="2">
    <location>
        <begin position="195"/>
        <end position="213"/>
    </location>
</feature>
<feature type="transmembrane region" description="Helical" evidence="2">
    <location>
        <begin position="1637"/>
        <end position="1656"/>
    </location>
</feature>
<feature type="transmembrane region" description="Helical" evidence="2">
    <location>
        <begin position="1475"/>
        <end position="1494"/>
    </location>
</feature>
<feature type="transmembrane region" description="Helical" evidence="2">
    <location>
        <begin position="258"/>
        <end position="282"/>
    </location>
</feature>
<feature type="transmembrane region" description="Helical" evidence="2">
    <location>
        <begin position="1228"/>
        <end position="1247"/>
    </location>
</feature>
<feature type="transmembrane region" description="Helical" evidence="2">
    <location>
        <begin position="1189"/>
        <end position="1216"/>
    </location>
</feature>
<feature type="transmembrane region" description="Helical" evidence="2">
    <location>
        <begin position="528"/>
        <end position="547"/>
    </location>
</feature>
<name>A0A085WN75_9BACT</name>
<feature type="transmembrane region" description="Helical" evidence="2">
    <location>
        <begin position="789"/>
        <end position="808"/>
    </location>
</feature>
<accession>A0A085WN75</accession>
<dbReference type="EMBL" id="JMCB01000005">
    <property type="protein sequence ID" value="KFE69138.1"/>
    <property type="molecule type" value="Genomic_DNA"/>
</dbReference>
<comment type="caution">
    <text evidence="3">The sequence shown here is derived from an EMBL/GenBank/DDBJ whole genome shotgun (WGS) entry which is preliminary data.</text>
</comment>
<feature type="transmembrane region" description="Helical" evidence="2">
    <location>
        <begin position="593"/>
        <end position="610"/>
    </location>
</feature>
<feature type="transmembrane region" description="Helical" evidence="2">
    <location>
        <begin position="1662"/>
        <end position="1680"/>
    </location>
</feature>
<dbReference type="PATRIC" id="fig|394096.3.peg.3085"/>
<feature type="transmembrane region" description="Helical" evidence="2">
    <location>
        <begin position="1447"/>
        <end position="1468"/>
    </location>
</feature>
<keyword evidence="2" id="KW-0472">Membrane</keyword>
<feature type="transmembrane region" description="Helical" evidence="2">
    <location>
        <begin position="377"/>
        <end position="403"/>
    </location>
</feature>
<keyword evidence="4" id="KW-1185">Reference proteome</keyword>
<feature type="transmembrane region" description="Helical" evidence="2">
    <location>
        <begin position="842"/>
        <end position="860"/>
    </location>
</feature>
<feature type="transmembrane region" description="Helical" evidence="2">
    <location>
        <begin position="1560"/>
        <end position="1577"/>
    </location>
</feature>
<feature type="transmembrane region" description="Helical" evidence="2">
    <location>
        <begin position="1739"/>
        <end position="1759"/>
    </location>
</feature>
<feature type="transmembrane region" description="Helical" evidence="2">
    <location>
        <begin position="1007"/>
        <end position="1023"/>
    </location>
</feature>
<feature type="transmembrane region" description="Helical" evidence="2">
    <location>
        <begin position="1298"/>
        <end position="1316"/>
    </location>
</feature>
<feature type="transmembrane region" description="Helical" evidence="2">
    <location>
        <begin position="664"/>
        <end position="684"/>
    </location>
</feature>
<feature type="transmembrane region" description="Helical" evidence="2">
    <location>
        <begin position="1113"/>
        <end position="1138"/>
    </location>
</feature>
<feature type="transmembrane region" description="Helical" evidence="2">
    <location>
        <begin position="1589"/>
        <end position="1606"/>
    </location>
</feature>
<feature type="transmembrane region" description="Helical" evidence="2">
    <location>
        <begin position="1395"/>
        <end position="1411"/>
    </location>
</feature>
<evidence type="ECO:0000313" key="4">
    <source>
        <dbReference type="Proteomes" id="UP000028725"/>
    </source>
</evidence>
<protein>
    <submittedName>
        <fullName evidence="3">Uncharacterized protein</fullName>
    </submittedName>
</protein>
<organism evidence="3 4">
    <name type="scientific">Hyalangium minutum</name>
    <dbReference type="NCBI Taxonomy" id="394096"/>
    <lineage>
        <taxon>Bacteria</taxon>
        <taxon>Pseudomonadati</taxon>
        <taxon>Myxococcota</taxon>
        <taxon>Myxococcia</taxon>
        <taxon>Myxococcales</taxon>
        <taxon>Cystobacterineae</taxon>
        <taxon>Archangiaceae</taxon>
        <taxon>Hyalangium</taxon>
    </lineage>
</organism>
<dbReference type="Proteomes" id="UP000028725">
    <property type="component" value="Unassembled WGS sequence"/>
</dbReference>
<feature type="transmembrane region" description="Helical" evidence="2">
    <location>
        <begin position="764"/>
        <end position="783"/>
    </location>
</feature>
<feature type="transmembrane region" description="Helical" evidence="2">
    <location>
        <begin position="1531"/>
        <end position="1548"/>
    </location>
</feature>
<keyword evidence="2" id="KW-0812">Transmembrane</keyword>
<feature type="transmembrane region" description="Helical" evidence="2">
    <location>
        <begin position="1716"/>
        <end position="1734"/>
    </location>
</feature>
<feature type="transmembrane region" description="Helical" evidence="2">
    <location>
        <begin position="1765"/>
        <end position="1784"/>
    </location>
</feature>
<feature type="transmembrane region" description="Helical" evidence="2">
    <location>
        <begin position="893"/>
        <end position="918"/>
    </location>
</feature>
<evidence type="ECO:0000256" key="2">
    <source>
        <dbReference type="SAM" id="Phobius"/>
    </source>
</evidence>
<feature type="transmembrane region" description="Helical" evidence="2">
    <location>
        <begin position="690"/>
        <end position="708"/>
    </location>
</feature>
<feature type="transmembrane region" description="Helical" evidence="2">
    <location>
        <begin position="867"/>
        <end position="887"/>
    </location>
</feature>
<feature type="transmembrane region" description="Helical" evidence="2">
    <location>
        <begin position="1275"/>
        <end position="1292"/>
    </location>
</feature>
<feature type="transmembrane region" description="Helical" evidence="2">
    <location>
        <begin position="615"/>
        <end position="632"/>
    </location>
</feature>